<dbReference type="EMBL" id="GL871039">
    <property type="protein sequence ID" value="EGC36062.1"/>
    <property type="molecule type" value="Genomic_DNA"/>
</dbReference>
<comment type="catalytic activity">
    <reaction evidence="3">
        <text>N-terminal N-formyl-L-methionyl-[peptide] + H2O = N-terminal L-methionyl-[peptide] + formate</text>
        <dbReference type="Rhea" id="RHEA:24420"/>
        <dbReference type="Rhea" id="RHEA-COMP:10639"/>
        <dbReference type="Rhea" id="RHEA-COMP:10640"/>
        <dbReference type="ChEBI" id="CHEBI:15377"/>
        <dbReference type="ChEBI" id="CHEBI:15740"/>
        <dbReference type="ChEBI" id="CHEBI:49298"/>
        <dbReference type="ChEBI" id="CHEBI:64731"/>
        <dbReference type="EC" id="3.5.1.88"/>
    </reaction>
</comment>
<sequence>MQPLNISSTILKVGNTVLKQKALAWTAKEMSDVKYLESVIDRMTKEMGNVGTGIAAPQIGINKQLFLFEFDSQGLPVHCPNFPLTAFFNPKVEIIEEDVYMPPPGFSITTNKKILNLKRYKKSLQTFERSVPLKQTSNNTMEMYESCLSVPNIFAKIKRAKRCIITFLDITGKERVIDAEGIIAACFQHEYDHLLGRLLVDRLDPKKSVSEQVMYSTELSPNEINEAIKVDGNFQVVR</sequence>
<dbReference type="FunCoup" id="F0ZJ40">
    <property type="interactions" value="63"/>
</dbReference>
<dbReference type="GO" id="GO:0046872">
    <property type="term" value="F:metal ion binding"/>
    <property type="evidence" value="ECO:0007669"/>
    <property type="project" value="UniProtKB-KW"/>
</dbReference>
<dbReference type="PANTHER" id="PTHR10458">
    <property type="entry name" value="PEPTIDE DEFORMYLASE"/>
    <property type="match status" value="1"/>
</dbReference>
<dbReference type="eggNOG" id="KOG3137">
    <property type="taxonomic scope" value="Eukaryota"/>
</dbReference>
<protein>
    <recommendedName>
        <fullName evidence="2 3">Peptide deformylase</fullName>
        <ecNumber evidence="2 3">3.5.1.88</ecNumber>
    </recommendedName>
</protein>
<dbReference type="SUPFAM" id="SSF56420">
    <property type="entry name" value="Peptide deformylase"/>
    <property type="match status" value="1"/>
</dbReference>
<dbReference type="GO" id="GO:0006412">
    <property type="term" value="P:translation"/>
    <property type="evidence" value="ECO:0007669"/>
    <property type="project" value="UniProtKB-KW"/>
</dbReference>
<dbReference type="PRINTS" id="PR01576">
    <property type="entry name" value="PDEFORMYLASE"/>
</dbReference>
<keyword evidence="3" id="KW-0648">Protein biosynthesis</keyword>
<dbReference type="InterPro" id="IPR023635">
    <property type="entry name" value="Peptide_deformylase"/>
</dbReference>
<evidence type="ECO:0000256" key="2">
    <source>
        <dbReference type="ARBA" id="ARBA00012175"/>
    </source>
</evidence>
<dbReference type="Gene3D" id="3.90.45.10">
    <property type="entry name" value="Peptide deformylase"/>
    <property type="match status" value="1"/>
</dbReference>
<proteinExistence type="inferred from homology"/>
<dbReference type="AlphaFoldDB" id="F0ZJ40"/>
<dbReference type="PIRSF" id="PIRSF004749">
    <property type="entry name" value="Pep_def"/>
    <property type="match status" value="1"/>
</dbReference>
<dbReference type="EC" id="3.5.1.88" evidence="2 3"/>
<dbReference type="InParanoid" id="F0ZJ40"/>
<dbReference type="PANTHER" id="PTHR10458:SF22">
    <property type="entry name" value="PEPTIDE DEFORMYLASE"/>
    <property type="match status" value="1"/>
</dbReference>
<name>F0ZJ40_DICPU</name>
<evidence type="ECO:0000313" key="4">
    <source>
        <dbReference type="EMBL" id="EGC36062.1"/>
    </source>
</evidence>
<evidence type="ECO:0000256" key="3">
    <source>
        <dbReference type="RuleBase" id="RU362111"/>
    </source>
</evidence>
<comment type="function">
    <text evidence="3">Removes the formyl group from the N-terminal Met of newly synthesized proteins.</text>
</comment>
<dbReference type="KEGG" id="dpp:DICPUDRAFT_32433"/>
<organism evidence="4 5">
    <name type="scientific">Dictyostelium purpureum</name>
    <name type="common">Slime mold</name>
    <dbReference type="NCBI Taxonomy" id="5786"/>
    <lineage>
        <taxon>Eukaryota</taxon>
        <taxon>Amoebozoa</taxon>
        <taxon>Evosea</taxon>
        <taxon>Eumycetozoa</taxon>
        <taxon>Dictyostelia</taxon>
        <taxon>Dictyosteliales</taxon>
        <taxon>Dictyosteliaceae</taxon>
        <taxon>Dictyostelium</taxon>
    </lineage>
</organism>
<dbReference type="Pfam" id="PF01327">
    <property type="entry name" value="Pep_deformylase"/>
    <property type="match status" value="1"/>
</dbReference>
<dbReference type="VEuPathDB" id="AmoebaDB:DICPUDRAFT_32433"/>
<dbReference type="RefSeq" id="XP_003287437.1">
    <property type="nucleotide sequence ID" value="XM_003287389.1"/>
</dbReference>
<dbReference type="GO" id="GO:0042586">
    <property type="term" value="F:peptide deformylase activity"/>
    <property type="evidence" value="ECO:0007669"/>
    <property type="project" value="UniProtKB-EC"/>
</dbReference>
<reference evidence="5" key="1">
    <citation type="journal article" date="2011" name="Genome Biol.">
        <title>Comparative genomics of the social amoebae Dictyostelium discoideum and Dictyostelium purpureum.</title>
        <authorList>
            <consortium name="US DOE Joint Genome Institute (JGI-PGF)"/>
            <person name="Sucgang R."/>
            <person name="Kuo A."/>
            <person name="Tian X."/>
            <person name="Salerno W."/>
            <person name="Parikh A."/>
            <person name="Feasley C.L."/>
            <person name="Dalin E."/>
            <person name="Tu H."/>
            <person name="Huang E."/>
            <person name="Barry K."/>
            <person name="Lindquist E."/>
            <person name="Shapiro H."/>
            <person name="Bruce D."/>
            <person name="Schmutz J."/>
            <person name="Salamov A."/>
            <person name="Fey P."/>
            <person name="Gaudet P."/>
            <person name="Anjard C."/>
            <person name="Babu M.M."/>
            <person name="Basu S."/>
            <person name="Bushmanova Y."/>
            <person name="van der Wel H."/>
            <person name="Katoh-Kurasawa M."/>
            <person name="Dinh C."/>
            <person name="Coutinho P.M."/>
            <person name="Saito T."/>
            <person name="Elias M."/>
            <person name="Schaap P."/>
            <person name="Kay R.R."/>
            <person name="Henrissat B."/>
            <person name="Eichinger L."/>
            <person name="Rivero F."/>
            <person name="Putnam N.H."/>
            <person name="West C.M."/>
            <person name="Loomis W.F."/>
            <person name="Chisholm R.L."/>
            <person name="Shaulsky G."/>
            <person name="Strassmann J.E."/>
            <person name="Queller D.C."/>
            <person name="Kuspa A."/>
            <person name="Grigoriev I.V."/>
        </authorList>
    </citation>
    <scope>NUCLEOTIDE SEQUENCE [LARGE SCALE GENOMIC DNA]</scope>
    <source>
        <strain evidence="5">QSDP1</strain>
    </source>
</reference>
<dbReference type="HAMAP" id="MF_00163">
    <property type="entry name" value="Pep_deformylase"/>
    <property type="match status" value="1"/>
</dbReference>
<keyword evidence="3" id="KW-0479">Metal-binding</keyword>
<keyword evidence="5" id="KW-1185">Reference proteome</keyword>
<gene>
    <name evidence="4" type="ORF">DICPUDRAFT_32433</name>
</gene>
<dbReference type="InterPro" id="IPR036821">
    <property type="entry name" value="Peptide_deformylase_sf"/>
</dbReference>
<evidence type="ECO:0000256" key="1">
    <source>
        <dbReference type="ARBA" id="ARBA00010759"/>
    </source>
</evidence>
<dbReference type="STRING" id="5786.F0ZJ40"/>
<dbReference type="OMA" id="PSYEPIG"/>
<dbReference type="OrthoDB" id="276063at2759"/>
<evidence type="ECO:0000313" key="5">
    <source>
        <dbReference type="Proteomes" id="UP000001064"/>
    </source>
</evidence>
<comment type="similarity">
    <text evidence="1 3">Belongs to the polypeptide deformylase family.</text>
</comment>
<dbReference type="Proteomes" id="UP000001064">
    <property type="component" value="Unassembled WGS sequence"/>
</dbReference>
<dbReference type="GeneID" id="10501386"/>
<accession>F0ZJ40</accession>
<keyword evidence="3" id="KW-0378">Hydrolase</keyword>